<comment type="catalytic activity">
    <reaction evidence="17">
        <text>(9Z)-octadecenoyl-CoA + H2O = (9Z)-octadecenoate + CoA + H(+)</text>
        <dbReference type="Rhea" id="RHEA:40139"/>
        <dbReference type="ChEBI" id="CHEBI:15377"/>
        <dbReference type="ChEBI" id="CHEBI:15378"/>
        <dbReference type="ChEBI" id="CHEBI:30823"/>
        <dbReference type="ChEBI" id="CHEBI:57287"/>
        <dbReference type="ChEBI" id="CHEBI:57387"/>
    </reaction>
    <physiologicalReaction direction="left-to-right" evidence="17">
        <dbReference type="Rhea" id="RHEA:40140"/>
    </physiologicalReaction>
</comment>
<gene>
    <name evidence="28" type="ORF">JRQ81_009258</name>
</gene>
<reference evidence="28" key="1">
    <citation type="journal article" date="2023" name="DNA Res.">
        <title>Chromosome-level genome assembly of Phrynocephalus forsythii using third-generation DNA sequencing and Hi-C analysis.</title>
        <authorList>
            <person name="Qi Y."/>
            <person name="Zhao W."/>
            <person name="Zhao Y."/>
            <person name="Niu C."/>
            <person name="Cao S."/>
            <person name="Zhang Y."/>
        </authorList>
    </citation>
    <scope>NUCLEOTIDE SEQUENCE</scope>
    <source>
        <tissue evidence="28">Muscle</tissue>
    </source>
</reference>
<comment type="catalytic activity">
    <reaction evidence="23">
        <text>hexadecanoyl-CoA + H2O = hexadecanoate + CoA + H(+)</text>
        <dbReference type="Rhea" id="RHEA:16645"/>
        <dbReference type="ChEBI" id="CHEBI:7896"/>
        <dbReference type="ChEBI" id="CHEBI:15377"/>
        <dbReference type="ChEBI" id="CHEBI:15378"/>
        <dbReference type="ChEBI" id="CHEBI:57287"/>
        <dbReference type="ChEBI" id="CHEBI:57379"/>
        <dbReference type="EC" id="3.1.2.2"/>
    </reaction>
    <physiologicalReaction direction="left-to-right" evidence="23">
        <dbReference type="Rhea" id="RHEA:16646"/>
    </physiologicalReaction>
</comment>
<evidence type="ECO:0000256" key="23">
    <source>
        <dbReference type="ARBA" id="ARBA00047734"/>
    </source>
</evidence>
<comment type="catalytic activity">
    <reaction evidence="16">
        <text>(5Z,8Z,11Z,14Z)-eicosatetraenoyl-CoA + H2O = (5Z,8Z,11Z,14Z)-eicosatetraenoate + CoA + H(+)</text>
        <dbReference type="Rhea" id="RHEA:40151"/>
        <dbReference type="ChEBI" id="CHEBI:15377"/>
        <dbReference type="ChEBI" id="CHEBI:15378"/>
        <dbReference type="ChEBI" id="CHEBI:32395"/>
        <dbReference type="ChEBI" id="CHEBI:57287"/>
        <dbReference type="ChEBI" id="CHEBI:57368"/>
    </reaction>
    <physiologicalReaction direction="left-to-right" evidence="16">
        <dbReference type="Rhea" id="RHEA:40152"/>
    </physiologicalReaction>
</comment>
<dbReference type="OrthoDB" id="506431at2759"/>
<dbReference type="AlphaFoldDB" id="A0A9Q0XBI5"/>
<comment type="subcellular location">
    <subcellularLocation>
        <location evidence="3">Cell projection</location>
        <location evidence="3">Ruffle membrane</location>
    </subcellularLocation>
    <subcellularLocation>
        <location evidence="1">Cytoplasm</location>
    </subcellularLocation>
    <subcellularLocation>
        <location evidence="4">Mitochondrion inner membrane</location>
        <topology evidence="4">Peripheral membrane protein</topology>
    </subcellularLocation>
    <subcellularLocation>
        <location evidence="2">Mitochondrion intermembrane space</location>
    </subcellularLocation>
</comment>
<keyword evidence="11" id="KW-0809">Transit peptide</keyword>
<evidence type="ECO:0000256" key="1">
    <source>
        <dbReference type="ARBA" id="ARBA00004496"/>
    </source>
</evidence>
<dbReference type="GO" id="GO:0006915">
    <property type="term" value="P:apoptotic process"/>
    <property type="evidence" value="ECO:0007669"/>
    <property type="project" value="UniProtKB-KW"/>
</dbReference>
<evidence type="ECO:0000256" key="16">
    <source>
        <dbReference type="ARBA" id="ARBA00035852"/>
    </source>
</evidence>
<comment type="caution">
    <text evidence="28">The sequence shown here is derived from an EMBL/GenBank/DDBJ whole genome shotgun (WGS) entry which is preliminary data.</text>
</comment>
<dbReference type="GO" id="GO:0005758">
    <property type="term" value="C:mitochondrial intermembrane space"/>
    <property type="evidence" value="ECO:0007669"/>
    <property type="project" value="UniProtKB-SubCell"/>
</dbReference>
<keyword evidence="6" id="KW-0963">Cytoplasm</keyword>
<protein>
    <recommendedName>
        <fullName evidence="20">Acyl-coenzyme A thioesterase THEM4</fullName>
        <ecNumber evidence="19">3.1.2.2</ecNumber>
    </recommendedName>
    <alternativeName>
        <fullName evidence="21">Thioesterase superfamily member 4</fullName>
    </alternativeName>
</protein>
<evidence type="ECO:0000256" key="10">
    <source>
        <dbReference type="ARBA" id="ARBA00022832"/>
    </source>
</evidence>
<keyword evidence="12" id="KW-0443">Lipid metabolism</keyword>
<dbReference type="EMBL" id="JAPFRF010000019">
    <property type="protein sequence ID" value="KAJ7307260.1"/>
    <property type="molecule type" value="Genomic_DNA"/>
</dbReference>
<evidence type="ECO:0000256" key="14">
    <source>
        <dbReference type="ARBA" id="ARBA00023136"/>
    </source>
</evidence>
<dbReference type="InterPro" id="IPR052365">
    <property type="entry name" value="THEM4/THEM5_acyl-CoA_thioest"/>
</dbReference>
<dbReference type="Pfam" id="PF03061">
    <property type="entry name" value="4HBT"/>
    <property type="match status" value="1"/>
</dbReference>
<dbReference type="PANTHER" id="PTHR12418">
    <property type="entry name" value="ACYL-COENZYME A THIOESTERASE THEM4"/>
    <property type="match status" value="1"/>
</dbReference>
<sequence>MQAFRRTGSKLVKELITWTAPRYSPGTSGGYLLHPLQRSSWTPLWKSSAAFCQSPQFKDYGVPNPSWSQEMVDQFEKYMALSKDGTWSKIPNRNHFMDIIPESLRGQFKERKLKNSRYLVRCVDAEGLGFEYVAFFNASEKRMVSLFQPGPYLEGPTGLVHGGAVAAILDTTFGGCALFSAGKILTANLNINYKSPIPLGSVVLMDTKVDRTEGRKLYLTGHVQSVDGQTLYAEATSKSSGLSEEGGTFCSIRGQEDYKRMVCKRDPKRAKRTFIQMSRWLSFCSLELYPSASWLSRDGVETCPQPG</sequence>
<evidence type="ECO:0000256" key="7">
    <source>
        <dbReference type="ARBA" id="ARBA00022703"/>
    </source>
</evidence>
<evidence type="ECO:0000256" key="21">
    <source>
        <dbReference type="ARBA" id="ARBA00043210"/>
    </source>
</evidence>
<evidence type="ECO:0000313" key="28">
    <source>
        <dbReference type="EMBL" id="KAJ7307260.1"/>
    </source>
</evidence>
<keyword evidence="8" id="KW-0999">Mitochondrion inner membrane</keyword>
<evidence type="ECO:0000256" key="4">
    <source>
        <dbReference type="ARBA" id="ARBA00004637"/>
    </source>
</evidence>
<keyword evidence="10" id="KW-0276">Fatty acid metabolism</keyword>
<keyword evidence="29" id="KW-1185">Reference proteome</keyword>
<evidence type="ECO:0000313" key="29">
    <source>
        <dbReference type="Proteomes" id="UP001142489"/>
    </source>
</evidence>
<comment type="catalytic activity">
    <reaction evidence="26">
        <text>tetradecanoyl-CoA + H2O = tetradecanoate + CoA + H(+)</text>
        <dbReference type="Rhea" id="RHEA:40119"/>
        <dbReference type="ChEBI" id="CHEBI:15377"/>
        <dbReference type="ChEBI" id="CHEBI:15378"/>
        <dbReference type="ChEBI" id="CHEBI:30807"/>
        <dbReference type="ChEBI" id="CHEBI:57287"/>
        <dbReference type="ChEBI" id="CHEBI:57385"/>
    </reaction>
    <physiologicalReaction direction="left-to-right" evidence="26">
        <dbReference type="Rhea" id="RHEA:40120"/>
    </physiologicalReaction>
</comment>
<dbReference type="CDD" id="cd03443">
    <property type="entry name" value="PaaI_thioesterase"/>
    <property type="match status" value="1"/>
</dbReference>
<evidence type="ECO:0000256" key="11">
    <source>
        <dbReference type="ARBA" id="ARBA00022946"/>
    </source>
</evidence>
<evidence type="ECO:0000256" key="25">
    <source>
        <dbReference type="ARBA" id="ARBA00048074"/>
    </source>
</evidence>
<evidence type="ECO:0000256" key="3">
    <source>
        <dbReference type="ARBA" id="ARBA00004632"/>
    </source>
</evidence>
<keyword evidence="5" id="KW-1003">Cell membrane</keyword>
<dbReference type="GO" id="GO:0016787">
    <property type="term" value="F:hydrolase activity"/>
    <property type="evidence" value="ECO:0007669"/>
    <property type="project" value="UniProtKB-KW"/>
</dbReference>
<evidence type="ECO:0000256" key="24">
    <source>
        <dbReference type="ARBA" id="ARBA00047969"/>
    </source>
</evidence>
<evidence type="ECO:0000256" key="17">
    <source>
        <dbReference type="ARBA" id="ARBA00037002"/>
    </source>
</evidence>
<comment type="catalytic activity">
    <reaction evidence="22">
        <text>octanoyl-CoA + H2O = octanoate + CoA + H(+)</text>
        <dbReference type="Rhea" id="RHEA:30143"/>
        <dbReference type="ChEBI" id="CHEBI:15377"/>
        <dbReference type="ChEBI" id="CHEBI:15378"/>
        <dbReference type="ChEBI" id="CHEBI:25646"/>
        <dbReference type="ChEBI" id="CHEBI:57287"/>
        <dbReference type="ChEBI" id="CHEBI:57386"/>
    </reaction>
    <physiologicalReaction direction="left-to-right" evidence="22">
        <dbReference type="Rhea" id="RHEA:30144"/>
    </physiologicalReaction>
</comment>
<evidence type="ECO:0000256" key="19">
    <source>
        <dbReference type="ARBA" id="ARBA00038848"/>
    </source>
</evidence>
<accession>A0A9Q0XBI5</accession>
<dbReference type="PANTHER" id="PTHR12418:SF19">
    <property type="entry name" value="ACYL-COENZYME A THIOESTERASE THEM4"/>
    <property type="match status" value="1"/>
</dbReference>
<proteinExistence type="inferred from homology"/>
<keyword evidence="14" id="KW-0472">Membrane</keyword>
<comment type="similarity">
    <text evidence="18">Belongs to the THEM4/THEM5 thioesterase family.</text>
</comment>
<evidence type="ECO:0000256" key="8">
    <source>
        <dbReference type="ARBA" id="ARBA00022792"/>
    </source>
</evidence>
<organism evidence="28 29">
    <name type="scientific">Phrynocephalus forsythii</name>
    <dbReference type="NCBI Taxonomy" id="171643"/>
    <lineage>
        <taxon>Eukaryota</taxon>
        <taxon>Metazoa</taxon>
        <taxon>Chordata</taxon>
        <taxon>Craniata</taxon>
        <taxon>Vertebrata</taxon>
        <taxon>Euteleostomi</taxon>
        <taxon>Lepidosauria</taxon>
        <taxon>Squamata</taxon>
        <taxon>Bifurcata</taxon>
        <taxon>Unidentata</taxon>
        <taxon>Episquamata</taxon>
        <taxon>Toxicofera</taxon>
        <taxon>Iguania</taxon>
        <taxon>Acrodonta</taxon>
        <taxon>Agamidae</taxon>
        <taxon>Agaminae</taxon>
        <taxon>Phrynocephalus</taxon>
    </lineage>
</organism>
<comment type="catalytic activity">
    <reaction evidence="24">
        <text>decanoyl-CoA + H2O = decanoate + CoA + H(+)</text>
        <dbReference type="Rhea" id="RHEA:40059"/>
        <dbReference type="ChEBI" id="CHEBI:15377"/>
        <dbReference type="ChEBI" id="CHEBI:15378"/>
        <dbReference type="ChEBI" id="CHEBI:27689"/>
        <dbReference type="ChEBI" id="CHEBI:57287"/>
        <dbReference type="ChEBI" id="CHEBI:61430"/>
    </reaction>
    <physiologicalReaction direction="left-to-right" evidence="24">
        <dbReference type="Rhea" id="RHEA:40060"/>
    </physiologicalReaction>
</comment>
<dbReference type="InterPro" id="IPR029069">
    <property type="entry name" value="HotDog_dom_sf"/>
</dbReference>
<dbReference type="SUPFAM" id="SSF54637">
    <property type="entry name" value="Thioesterase/thiol ester dehydrase-isomerase"/>
    <property type="match status" value="1"/>
</dbReference>
<dbReference type="GO" id="GO:0005743">
    <property type="term" value="C:mitochondrial inner membrane"/>
    <property type="evidence" value="ECO:0007669"/>
    <property type="project" value="UniProtKB-SubCell"/>
</dbReference>
<evidence type="ECO:0000256" key="15">
    <source>
        <dbReference type="ARBA" id="ARBA00023273"/>
    </source>
</evidence>
<evidence type="ECO:0000256" key="12">
    <source>
        <dbReference type="ARBA" id="ARBA00023098"/>
    </source>
</evidence>
<evidence type="ECO:0000256" key="18">
    <source>
        <dbReference type="ARBA" id="ARBA00038456"/>
    </source>
</evidence>
<evidence type="ECO:0000256" key="26">
    <source>
        <dbReference type="ARBA" id="ARBA00048180"/>
    </source>
</evidence>
<evidence type="ECO:0000256" key="20">
    <source>
        <dbReference type="ARBA" id="ARBA00040123"/>
    </source>
</evidence>
<keyword evidence="15" id="KW-0966">Cell projection</keyword>
<keyword evidence="7" id="KW-0053">Apoptosis</keyword>
<feature type="domain" description="Thioesterase" evidence="27">
    <location>
        <begin position="158"/>
        <end position="230"/>
    </location>
</feature>
<comment type="catalytic activity">
    <reaction evidence="25">
        <text>dodecanoyl-CoA + H2O = dodecanoate + CoA + H(+)</text>
        <dbReference type="Rhea" id="RHEA:30135"/>
        <dbReference type="ChEBI" id="CHEBI:15377"/>
        <dbReference type="ChEBI" id="CHEBI:15378"/>
        <dbReference type="ChEBI" id="CHEBI:18262"/>
        <dbReference type="ChEBI" id="CHEBI:57287"/>
        <dbReference type="ChEBI" id="CHEBI:57375"/>
    </reaction>
    <physiologicalReaction direction="left-to-right" evidence="25">
        <dbReference type="Rhea" id="RHEA:30136"/>
    </physiologicalReaction>
</comment>
<name>A0A9Q0XBI5_9SAUR</name>
<evidence type="ECO:0000259" key="27">
    <source>
        <dbReference type="Pfam" id="PF03061"/>
    </source>
</evidence>
<dbReference type="GO" id="GO:0006631">
    <property type="term" value="P:fatty acid metabolic process"/>
    <property type="evidence" value="ECO:0007669"/>
    <property type="project" value="UniProtKB-KW"/>
</dbReference>
<evidence type="ECO:0000256" key="6">
    <source>
        <dbReference type="ARBA" id="ARBA00022490"/>
    </source>
</evidence>
<evidence type="ECO:0000256" key="5">
    <source>
        <dbReference type="ARBA" id="ARBA00022475"/>
    </source>
</evidence>
<dbReference type="InterPro" id="IPR006683">
    <property type="entry name" value="Thioestr_dom"/>
</dbReference>
<evidence type="ECO:0000256" key="13">
    <source>
        <dbReference type="ARBA" id="ARBA00023128"/>
    </source>
</evidence>
<evidence type="ECO:0000256" key="9">
    <source>
        <dbReference type="ARBA" id="ARBA00022801"/>
    </source>
</evidence>
<dbReference type="Proteomes" id="UP001142489">
    <property type="component" value="Unassembled WGS sequence"/>
</dbReference>
<dbReference type="EC" id="3.1.2.2" evidence="19"/>
<evidence type="ECO:0000256" key="22">
    <source>
        <dbReference type="ARBA" id="ARBA00047588"/>
    </source>
</evidence>
<dbReference type="GO" id="GO:0032587">
    <property type="term" value="C:ruffle membrane"/>
    <property type="evidence" value="ECO:0007669"/>
    <property type="project" value="UniProtKB-SubCell"/>
</dbReference>
<keyword evidence="13" id="KW-0496">Mitochondrion</keyword>
<keyword evidence="9" id="KW-0378">Hydrolase</keyword>
<dbReference type="Gene3D" id="3.10.129.10">
    <property type="entry name" value="Hotdog Thioesterase"/>
    <property type="match status" value="1"/>
</dbReference>
<evidence type="ECO:0000256" key="2">
    <source>
        <dbReference type="ARBA" id="ARBA00004569"/>
    </source>
</evidence>